<keyword evidence="3 8" id="KW-0132">Cell division</keyword>
<evidence type="ECO:0000256" key="8">
    <source>
        <dbReference type="HAMAP-Rule" id="MF_00912"/>
    </source>
</evidence>
<dbReference type="Gene3D" id="3.40.50.10960">
    <property type="match status" value="1"/>
</dbReference>
<feature type="compositionally biased region" description="Basic and acidic residues" evidence="9">
    <location>
        <begin position="1"/>
        <end position="13"/>
    </location>
</feature>
<feature type="transmembrane region" description="Helical" evidence="8">
    <location>
        <begin position="80"/>
        <end position="98"/>
    </location>
</feature>
<evidence type="ECO:0000313" key="11">
    <source>
        <dbReference type="EMBL" id="MDT2834849.1"/>
    </source>
</evidence>
<keyword evidence="4 8" id="KW-0812">Transmembrane</keyword>
<comment type="subcellular location">
    <subcellularLocation>
        <location evidence="8">Cell membrane</location>
        <topology evidence="8">Single-pass type II membrane protein</topology>
    </subcellularLocation>
    <subcellularLocation>
        <location evidence="1">Membrane</location>
    </subcellularLocation>
    <text evidence="8">Localizes to the division septum.</text>
</comment>
<dbReference type="Pfam" id="PF03799">
    <property type="entry name" value="FtsQ_DivIB_C"/>
    <property type="match status" value="1"/>
</dbReference>
<dbReference type="AlphaFoldDB" id="A0AAW8UAW5"/>
<evidence type="ECO:0000256" key="2">
    <source>
        <dbReference type="ARBA" id="ARBA00022475"/>
    </source>
</evidence>
<dbReference type="Pfam" id="PF08478">
    <property type="entry name" value="POTRA_1"/>
    <property type="match status" value="1"/>
</dbReference>
<evidence type="ECO:0000256" key="3">
    <source>
        <dbReference type="ARBA" id="ARBA00022618"/>
    </source>
</evidence>
<feature type="compositionally biased region" description="Polar residues" evidence="9">
    <location>
        <begin position="29"/>
        <end position="45"/>
    </location>
</feature>
<dbReference type="PROSITE" id="PS51779">
    <property type="entry name" value="POTRA"/>
    <property type="match status" value="1"/>
</dbReference>
<dbReference type="PANTHER" id="PTHR37820">
    <property type="entry name" value="CELL DIVISION PROTEIN DIVIB"/>
    <property type="match status" value="1"/>
</dbReference>
<reference evidence="11" key="1">
    <citation type="submission" date="2023-03" db="EMBL/GenBank/DDBJ databases">
        <authorList>
            <person name="Shen W."/>
            <person name="Cai J."/>
        </authorList>
    </citation>
    <scope>NUCLEOTIDE SEQUENCE</scope>
    <source>
        <strain evidence="11">P96-3</strain>
    </source>
</reference>
<name>A0AAW8UAW5_9ENTE</name>
<gene>
    <name evidence="8" type="primary">divIB</name>
    <name evidence="11" type="ORF">P7H70_12450</name>
</gene>
<sequence length="323" mass="36712">MTDKDNEKKENTKQDQLMLTTQDEEKTTENVNQRIESTKSTNSIGNAELDNETSEEKEKFSFSALKYSQTPKEKELFKRLSFILSVLAIGIFITLYFISPFSKVDQIILSGVKKSNAEKVVNSSKIKPDKSLWEQYFKKDEYSAAIVKENPRVETAKISLEGLNNLKITVKEYETIGYVQNGSDNFEVLSNGKILKEPIKTLEKELPLLVDFKEGENLSEFLEAYNKFDDKTKKNIENIESLATKTNPFRIKFKMRDGNEVIGLSTTIADKMAFYDKIASEMKEKGVIDMEAGTSGVFSYPFEKTESTETIESSGFEQAEQGQ</sequence>
<keyword evidence="5 8" id="KW-1133">Transmembrane helix</keyword>
<evidence type="ECO:0000256" key="5">
    <source>
        <dbReference type="ARBA" id="ARBA00022989"/>
    </source>
</evidence>
<evidence type="ECO:0000256" key="4">
    <source>
        <dbReference type="ARBA" id="ARBA00022692"/>
    </source>
</evidence>
<dbReference type="HAMAP" id="MF_00912">
    <property type="entry name" value="DivIB"/>
    <property type="match status" value="1"/>
</dbReference>
<proteinExistence type="inferred from homology"/>
<evidence type="ECO:0000313" key="12">
    <source>
        <dbReference type="Proteomes" id="UP001268577"/>
    </source>
</evidence>
<dbReference type="Proteomes" id="UP001268577">
    <property type="component" value="Unassembled WGS sequence"/>
</dbReference>
<feature type="region of interest" description="Disordered" evidence="9">
    <location>
        <begin position="1"/>
        <end position="52"/>
    </location>
</feature>
<comment type="function">
    <text evidence="8">Cell division protein that may be involved in stabilizing or promoting the assembly of the division complex.</text>
</comment>
<organism evidence="11 12">
    <name type="scientific">Vagococcus carniphilus</name>
    <dbReference type="NCBI Taxonomy" id="218144"/>
    <lineage>
        <taxon>Bacteria</taxon>
        <taxon>Bacillati</taxon>
        <taxon>Bacillota</taxon>
        <taxon>Bacilli</taxon>
        <taxon>Lactobacillales</taxon>
        <taxon>Enterococcaceae</taxon>
        <taxon>Vagococcus</taxon>
    </lineage>
</organism>
<dbReference type="InterPro" id="IPR013685">
    <property type="entry name" value="POTRA_FtsQ_type"/>
</dbReference>
<dbReference type="PANTHER" id="PTHR37820:SF1">
    <property type="entry name" value="CELL DIVISION PROTEIN FTSQ"/>
    <property type="match status" value="1"/>
</dbReference>
<evidence type="ECO:0000256" key="9">
    <source>
        <dbReference type="SAM" id="MobiDB-lite"/>
    </source>
</evidence>
<evidence type="ECO:0000256" key="6">
    <source>
        <dbReference type="ARBA" id="ARBA00023136"/>
    </source>
</evidence>
<dbReference type="EMBL" id="JARQBZ010000027">
    <property type="protein sequence ID" value="MDT2834849.1"/>
    <property type="molecule type" value="Genomic_DNA"/>
</dbReference>
<feature type="domain" description="POTRA" evidence="10">
    <location>
        <begin position="102"/>
        <end position="173"/>
    </location>
</feature>
<keyword evidence="2 8" id="KW-1003">Cell membrane</keyword>
<dbReference type="InterPro" id="IPR026580">
    <property type="entry name" value="DivIB"/>
</dbReference>
<comment type="caution">
    <text evidence="11">The sequence shown here is derived from an EMBL/GenBank/DDBJ whole genome shotgun (WGS) entry which is preliminary data.</text>
</comment>
<evidence type="ECO:0000259" key="10">
    <source>
        <dbReference type="PROSITE" id="PS51779"/>
    </source>
</evidence>
<accession>A0AAW8UAW5</accession>
<evidence type="ECO:0000256" key="1">
    <source>
        <dbReference type="ARBA" id="ARBA00004370"/>
    </source>
</evidence>
<protein>
    <recommendedName>
        <fullName evidence="8">Cell division protein DivIB</fullName>
    </recommendedName>
</protein>
<dbReference type="InterPro" id="IPR050487">
    <property type="entry name" value="FtsQ_DivIB"/>
</dbReference>
<feature type="region of interest" description="Disordered" evidence="9">
    <location>
        <begin position="304"/>
        <end position="323"/>
    </location>
</feature>
<dbReference type="GO" id="GO:0005886">
    <property type="term" value="C:plasma membrane"/>
    <property type="evidence" value="ECO:0007669"/>
    <property type="project" value="UniProtKB-SubCell"/>
</dbReference>
<dbReference type="InterPro" id="IPR005548">
    <property type="entry name" value="Cell_div_FtsQ/DivIB_C"/>
</dbReference>
<evidence type="ECO:0000256" key="7">
    <source>
        <dbReference type="ARBA" id="ARBA00023306"/>
    </source>
</evidence>
<dbReference type="RefSeq" id="WP_311985581.1">
    <property type="nucleotide sequence ID" value="NZ_JARQBZ010000027.1"/>
</dbReference>
<keyword evidence="7 8" id="KW-0131">Cell cycle</keyword>
<dbReference type="GO" id="GO:0032153">
    <property type="term" value="C:cell division site"/>
    <property type="evidence" value="ECO:0007669"/>
    <property type="project" value="UniProtKB-UniRule"/>
</dbReference>
<dbReference type="InterPro" id="IPR034746">
    <property type="entry name" value="POTRA"/>
</dbReference>
<dbReference type="GO" id="GO:0043093">
    <property type="term" value="P:FtsZ-dependent cytokinesis"/>
    <property type="evidence" value="ECO:0007669"/>
    <property type="project" value="UniProtKB-UniRule"/>
</dbReference>
<comment type="similarity">
    <text evidence="8">Belongs to the FtsQ/DivIB family. DivIB subfamily.</text>
</comment>
<keyword evidence="6 8" id="KW-0472">Membrane</keyword>